<comment type="subcellular location">
    <subcellularLocation>
        <location evidence="1">Membrane</location>
        <topology evidence="1">Multi-pass membrane protein</topology>
    </subcellularLocation>
</comment>
<keyword evidence="3 6" id="KW-0812">Transmembrane</keyword>
<gene>
    <name evidence="7" type="ORF">UFOPK3789_01496</name>
</gene>
<evidence type="ECO:0000256" key="3">
    <source>
        <dbReference type="ARBA" id="ARBA00022692"/>
    </source>
</evidence>
<organism evidence="7">
    <name type="scientific">freshwater metagenome</name>
    <dbReference type="NCBI Taxonomy" id="449393"/>
    <lineage>
        <taxon>unclassified sequences</taxon>
        <taxon>metagenomes</taxon>
        <taxon>ecological metagenomes</taxon>
    </lineage>
</organism>
<dbReference type="InterPro" id="IPR001727">
    <property type="entry name" value="GDT1-like"/>
</dbReference>
<name>A0A6J7L7N2_9ZZZZ</name>
<feature type="transmembrane region" description="Helical" evidence="6">
    <location>
        <begin position="23"/>
        <end position="41"/>
    </location>
</feature>
<comment type="similarity">
    <text evidence="2">Belongs to the GDT1 family.</text>
</comment>
<evidence type="ECO:0000256" key="5">
    <source>
        <dbReference type="ARBA" id="ARBA00023136"/>
    </source>
</evidence>
<evidence type="ECO:0000313" key="7">
    <source>
        <dbReference type="EMBL" id="CAB4964091.1"/>
    </source>
</evidence>
<keyword evidence="4 6" id="KW-1133">Transmembrane helix</keyword>
<evidence type="ECO:0000256" key="4">
    <source>
        <dbReference type="ARBA" id="ARBA00022989"/>
    </source>
</evidence>
<dbReference type="GO" id="GO:0016020">
    <property type="term" value="C:membrane"/>
    <property type="evidence" value="ECO:0007669"/>
    <property type="project" value="UniProtKB-SubCell"/>
</dbReference>
<dbReference type="GO" id="GO:0046873">
    <property type="term" value="F:metal ion transmembrane transporter activity"/>
    <property type="evidence" value="ECO:0007669"/>
    <property type="project" value="InterPro"/>
</dbReference>
<protein>
    <submittedName>
        <fullName evidence="7">Unannotated protein</fullName>
    </submittedName>
</protein>
<evidence type="ECO:0000256" key="6">
    <source>
        <dbReference type="SAM" id="Phobius"/>
    </source>
</evidence>
<sequence length="46" mass="4682">MVAADGLAIAVGRVLGKRLPERAVKIGASVAFFIFGALLIAEGVRG</sequence>
<evidence type="ECO:0000256" key="1">
    <source>
        <dbReference type="ARBA" id="ARBA00004141"/>
    </source>
</evidence>
<keyword evidence="5 6" id="KW-0472">Membrane</keyword>
<evidence type="ECO:0000256" key="2">
    <source>
        <dbReference type="ARBA" id="ARBA00009190"/>
    </source>
</evidence>
<dbReference type="EMBL" id="CAFBNL010000162">
    <property type="protein sequence ID" value="CAB4964091.1"/>
    <property type="molecule type" value="Genomic_DNA"/>
</dbReference>
<reference evidence="7" key="1">
    <citation type="submission" date="2020-05" db="EMBL/GenBank/DDBJ databases">
        <authorList>
            <person name="Chiriac C."/>
            <person name="Salcher M."/>
            <person name="Ghai R."/>
            <person name="Kavagutti S V."/>
        </authorList>
    </citation>
    <scope>NUCLEOTIDE SEQUENCE</scope>
</reference>
<accession>A0A6J7L7N2</accession>
<dbReference type="Pfam" id="PF01169">
    <property type="entry name" value="GDT1"/>
    <property type="match status" value="1"/>
</dbReference>
<dbReference type="AlphaFoldDB" id="A0A6J7L7N2"/>
<proteinExistence type="inferred from homology"/>